<feature type="signal peptide" evidence="1">
    <location>
        <begin position="1"/>
        <end position="25"/>
    </location>
</feature>
<evidence type="ECO:0000256" key="1">
    <source>
        <dbReference type="SAM" id="SignalP"/>
    </source>
</evidence>
<reference evidence="2 3" key="1">
    <citation type="submission" date="2024-06" db="EMBL/GenBank/DDBJ databases">
        <authorList>
            <person name="Kaempfer P."/>
            <person name="Viver T."/>
        </authorList>
    </citation>
    <scope>NUCLEOTIDE SEQUENCE [LARGE SCALE GENOMIC DNA]</scope>
    <source>
        <strain evidence="2 3">ST-119</strain>
    </source>
</reference>
<proteinExistence type="predicted"/>
<dbReference type="Gene3D" id="2.60.40.10">
    <property type="entry name" value="Immunoglobulins"/>
    <property type="match status" value="1"/>
</dbReference>
<dbReference type="InterPro" id="IPR035986">
    <property type="entry name" value="PKD_dom_sf"/>
</dbReference>
<protein>
    <submittedName>
        <fullName evidence="2">PKD domain-containing protein</fullName>
    </submittedName>
</protein>
<sequence length="966" mass="104257">MKQNYLKLSLLIMIGFVFFTRKVNAQNMVYATTVVASSNADNTTSATDQNLATYANIRASSGTIAGIAGYTGFLEIGFTTPLAANTTTYVKIGMDEAILSSLLGGSLSVLTSGVLQSTLLGSQQFTVQVKNGTTSLFTAQSTVPSDFDSQNIRIVTDAAGNYYFMITPTATYNRIRITNTLTAALGLNQTKRFYVYDAFTYNENATCELGKYTSYSSSGVTLALLDDDTVVEDPENAIDSNSSTFSQLKIGALGVTASVQQSVYFEGPSSVTDKFNITLSVPPALLNASLQDDVSIIAYNGQNVVQTYSLSSLLDLDLIGLLQDGQPVTITIMPGIADRVVVRLSTTAEVVLAQSINLYTVTKDNFLLTVTGGGSYLVGQTATISAAASGCSAPYTYVWSGDTNATGQTITPSTETPGTYNFRVTVTDTYGVSRFEDVEIVVEAPPVGGIVSQDQVVCAGTSAADLTLLGYTGSVVRWETSFDEEFSSPQTINVTTATLASEDIGVVNQTTYVRAVVGNATYDNVYSEVAELSVKSTTWNGTVWNNGVPDVNTTIYITGNYNESTDLNGCSLTVENNAEVVIPSGYTVTLQYAINVIDGSFTIENDANLVQIEGVENTGNITVVKKANELFRLDYTLWSSPVTGQQLKSFSPLTLSTRFYTYGTATETYEYVDPLANTFQPGVGYLIRMPNRLESTSNPNFFNYNAIQYAYAFEGHFTGVPNNGDVSVSVSTANLRFNGIGNPYPSPINVEDFFAANEDNIEPGEGLILWRKINNDDATSYAVLTLEGYVPNPATGGEPGEEAYGGVEQQAYFENTPVSQWAISQGQGFIIRAAEGATSVSFTNAMRRGAHDLPFWRTAEGMPKSRLWLQIKDNDTDATSIAALSYSEYGTTGIDFARDARIFEEEIPLKLYSVNGEDKFVMQARPLFDDSDVVPIGFNAENAGNYTLEIYKEDGVFADGQDICKR</sequence>
<accession>A0ABW8Z2V6</accession>
<comment type="caution">
    <text evidence="2">The sequence shown here is derived from an EMBL/GenBank/DDBJ whole genome shotgun (WGS) entry which is preliminary data.</text>
</comment>
<dbReference type="InterPro" id="IPR013783">
    <property type="entry name" value="Ig-like_fold"/>
</dbReference>
<evidence type="ECO:0000313" key="3">
    <source>
        <dbReference type="Proteomes" id="UP001629156"/>
    </source>
</evidence>
<keyword evidence="3" id="KW-1185">Reference proteome</keyword>
<keyword evidence="1" id="KW-0732">Signal</keyword>
<evidence type="ECO:0000313" key="2">
    <source>
        <dbReference type="EMBL" id="MFL9845926.1"/>
    </source>
</evidence>
<gene>
    <name evidence="2" type="ORF">ABS766_16005</name>
</gene>
<dbReference type="CDD" id="cd00146">
    <property type="entry name" value="PKD"/>
    <property type="match status" value="1"/>
</dbReference>
<dbReference type="RefSeq" id="WP_408086204.1">
    <property type="nucleotide sequence ID" value="NZ_JBELPZ010000025.1"/>
</dbReference>
<dbReference type="SUPFAM" id="SSF49299">
    <property type="entry name" value="PKD domain"/>
    <property type="match status" value="1"/>
</dbReference>
<name>A0ABW8Z2V6_9FLAO</name>
<organism evidence="2 3">
    <name type="scientific">Flavobacterium rhizosphaerae</name>
    <dbReference type="NCBI Taxonomy" id="3163298"/>
    <lineage>
        <taxon>Bacteria</taxon>
        <taxon>Pseudomonadati</taxon>
        <taxon>Bacteroidota</taxon>
        <taxon>Flavobacteriia</taxon>
        <taxon>Flavobacteriales</taxon>
        <taxon>Flavobacteriaceae</taxon>
        <taxon>Flavobacterium</taxon>
    </lineage>
</organism>
<dbReference type="EMBL" id="JBELPZ010000025">
    <property type="protein sequence ID" value="MFL9845926.1"/>
    <property type="molecule type" value="Genomic_DNA"/>
</dbReference>
<dbReference type="Proteomes" id="UP001629156">
    <property type="component" value="Unassembled WGS sequence"/>
</dbReference>
<feature type="chain" id="PRO_5045499424" evidence="1">
    <location>
        <begin position="26"/>
        <end position="966"/>
    </location>
</feature>